<organism evidence="1 2">
    <name type="scientific">Modicisalibacter tunisiensis</name>
    <dbReference type="NCBI Taxonomy" id="390637"/>
    <lineage>
        <taxon>Bacteria</taxon>
        <taxon>Pseudomonadati</taxon>
        <taxon>Pseudomonadota</taxon>
        <taxon>Gammaproteobacteria</taxon>
        <taxon>Oceanospirillales</taxon>
        <taxon>Halomonadaceae</taxon>
        <taxon>Modicisalibacter</taxon>
    </lineage>
</organism>
<comment type="caution">
    <text evidence="1">The sequence shown here is derived from an EMBL/GenBank/DDBJ whole genome shotgun (WGS) entry which is preliminary data.</text>
</comment>
<name>A0ABS7X0T4_9GAMM</name>
<gene>
    <name evidence="1" type="ORF">KGQ91_12525</name>
</gene>
<accession>A0ABS7X0T4</accession>
<dbReference type="Proteomes" id="UP001319883">
    <property type="component" value="Unassembled WGS sequence"/>
</dbReference>
<dbReference type="EMBL" id="JAGXFD010000001">
    <property type="protein sequence ID" value="MBZ9568495.1"/>
    <property type="molecule type" value="Genomic_DNA"/>
</dbReference>
<evidence type="ECO:0000313" key="1">
    <source>
        <dbReference type="EMBL" id="MBZ9568495.1"/>
    </source>
</evidence>
<dbReference type="RefSeq" id="WP_224421102.1">
    <property type="nucleotide sequence ID" value="NZ_JAGXFD010000001.1"/>
</dbReference>
<reference evidence="1 2" key="1">
    <citation type="submission" date="2021-05" db="EMBL/GenBank/DDBJ databases">
        <title>Petroleum and Energy Research Collection (APPE): ex situ preservation of microbial diversity associated with the oil industry and exploitation of its biotechnological potential.</title>
        <authorList>
            <person name="Paixao C.T.M."/>
            <person name="Gomes M.B."/>
            <person name="Oliveira V.M."/>
        </authorList>
    </citation>
    <scope>NUCLEOTIDE SEQUENCE [LARGE SCALE GENOMIC DNA]</scope>
    <source>
        <strain evidence="1 2">LIT2</strain>
    </source>
</reference>
<protein>
    <submittedName>
        <fullName evidence="1">Uncharacterized protein</fullName>
    </submittedName>
</protein>
<evidence type="ECO:0000313" key="2">
    <source>
        <dbReference type="Proteomes" id="UP001319883"/>
    </source>
</evidence>
<proteinExistence type="predicted"/>
<keyword evidence="2" id="KW-1185">Reference proteome</keyword>
<sequence length="253" mass="27345">MALQKLLRELKPWLTLEEAASRLANLASEEVGSVDLLKLGINGKLPLFVELRGSVNARAATIEPSESEYLSDRLVYEPPFLGGLRGIFELWDHGGMPWHFINVHGELECEMGGIHIWSPETGKVIELLGRDDSGAKTLPNGCSILVRADDIDALVEEPQKPASSGASGAEELRALEVLGLLAEALSQQHPGPYAAAGRPNRSGIISIMRGVVEGYEKPSDPDADPINLYGFGKSTLDEVLKAAIRAWEAKKDS</sequence>